<evidence type="ECO:0000259" key="1">
    <source>
        <dbReference type="Pfam" id="PF14498"/>
    </source>
</evidence>
<keyword evidence="5" id="KW-1185">Reference proteome</keyword>
<dbReference type="InterPro" id="IPR016518">
    <property type="entry name" value="Alpha-L-fucosidase"/>
</dbReference>
<organism evidence="4 5">
    <name type="scientific">Paenibacillus glycanilyticus</name>
    <dbReference type="NCBI Taxonomy" id="126569"/>
    <lineage>
        <taxon>Bacteria</taxon>
        <taxon>Bacillati</taxon>
        <taxon>Bacillota</taxon>
        <taxon>Bacilli</taxon>
        <taxon>Bacillales</taxon>
        <taxon>Paenibacillaceae</taxon>
        <taxon>Paenibacillus</taxon>
    </lineage>
</organism>
<evidence type="ECO:0000313" key="4">
    <source>
        <dbReference type="EMBL" id="GLX68450.1"/>
    </source>
</evidence>
<comment type="caution">
    <text evidence="4">The sequence shown here is derived from an EMBL/GenBank/DDBJ whole genome shotgun (WGS) entry which is preliminary data.</text>
</comment>
<dbReference type="InterPro" id="IPR012341">
    <property type="entry name" value="6hp_glycosidase-like_sf"/>
</dbReference>
<proteinExistence type="predicted"/>
<dbReference type="PIRSF" id="PIRSF007663">
    <property type="entry name" value="UCP007663"/>
    <property type="match status" value="1"/>
</dbReference>
<dbReference type="RefSeq" id="WP_284239181.1">
    <property type="nucleotide sequence ID" value="NZ_BSSQ01000011.1"/>
</dbReference>
<feature type="domain" description="Alpha fucosidase A-like C-terminal" evidence="2">
    <location>
        <begin position="707"/>
        <end position="775"/>
    </location>
</feature>
<dbReference type="InterPro" id="IPR027414">
    <property type="entry name" value="GH95_N_dom"/>
</dbReference>
<dbReference type="InterPro" id="IPR008928">
    <property type="entry name" value="6-hairpin_glycosidase_sf"/>
</dbReference>
<dbReference type="PANTHER" id="PTHR31084:SF0">
    <property type="entry name" value="ALPHA-L-FUCOSIDASE 2"/>
    <property type="match status" value="1"/>
</dbReference>
<accession>A0ABQ6GDW4</accession>
<evidence type="ECO:0000313" key="5">
    <source>
        <dbReference type="Proteomes" id="UP001157114"/>
    </source>
</evidence>
<dbReference type="Proteomes" id="UP001157114">
    <property type="component" value="Unassembled WGS sequence"/>
</dbReference>
<dbReference type="EMBL" id="BSSQ01000011">
    <property type="protein sequence ID" value="GLX68450.1"/>
    <property type="molecule type" value="Genomic_DNA"/>
</dbReference>
<evidence type="ECO:0000259" key="2">
    <source>
        <dbReference type="Pfam" id="PF21307"/>
    </source>
</evidence>
<name>A0ABQ6GDW4_9BACL</name>
<dbReference type="Pfam" id="PF14498">
    <property type="entry name" value="Glyco_hyd_65N_2"/>
    <property type="match status" value="1"/>
</dbReference>
<gene>
    <name evidence="4" type="ORF">MU1_27950</name>
</gene>
<dbReference type="InterPro" id="IPR049053">
    <property type="entry name" value="AFCA-like_C"/>
</dbReference>
<feature type="domain" description="Glycosyl hydrolase family 95 N-terminal" evidence="1">
    <location>
        <begin position="11"/>
        <end position="261"/>
    </location>
</feature>
<dbReference type="InterPro" id="IPR054363">
    <property type="entry name" value="GH95_cat"/>
</dbReference>
<evidence type="ECO:0000259" key="3">
    <source>
        <dbReference type="Pfam" id="PF22124"/>
    </source>
</evidence>
<dbReference type="PANTHER" id="PTHR31084">
    <property type="entry name" value="ALPHA-L-FUCOSIDASE 2"/>
    <property type="match status" value="1"/>
</dbReference>
<dbReference type="Gene3D" id="1.50.10.10">
    <property type="match status" value="1"/>
</dbReference>
<sequence>MSIQQSKPTKLWYQEPVNEWVEALPLGNGRIGAMIYSQSDQDIIMLNEDTLWSGYPKDTNVPGASKYYYKAMELVNQKKYKEGQELIEDQMLGPFTQSYMPLGNLKLTFNNINKSLVSDYYRDLNLDSAISTTSFVHQGVCYTREAFISAVDQSMVIKLSADQPQSISFHMTMDSQLQYSVLAQDNKVILDGLCPSHVDPNYVDSLNPIIYEADDRKKGIAFRTIASVDPIGGIVTTTENGIEVAMANSVVIKVCIRTSFNGFNKLPYLEGQDYQLNCEIDWQHVRLQSYDELKQKHVVDYQSLYNRVDIHLGEDIYYDIPTNERLKRFGETQDDKGLYTLIFQYGRYLLIASSREGTTPANLQGIWNKELRAPWSSNYTVNINTQMNYWPAEITNLSELHRPLFDLIEVLKETGSVTAQTHYDAGGFTSHHNVDIWGHSSPVGNKSRNTAGYAFWPMSAGWLCQHLYEHYEYSLDNTFLQETAYPIMKKAAQFYIDLLVQDEDGYLMLSPSTSPENAFIYEGQKSNVAKTCTMTMAIVKEIFINCIQSSKLLSMDVAFANLLQEKVDRLYPYQIGSKGQLLEWNEEFEEAEPDHRHISHLYPLHPGHEISVTDTPELAAACRTSLNLRGDDGTGWSLGWKINAWARLHDGNRALKLLKRQLQYVHTDETNYLDGGGTYPNLFDAHPPFQIDGNFGACAGIAEMFLQSNNHKVWLLPALPDEFENGYVKGLRAKDGLLVDIHFNEGKLTKALFTATADQLIKCTIIYKNSSTSVQLNKGEIFTLEGQFV</sequence>
<keyword evidence="4" id="KW-0378">Hydrolase</keyword>
<dbReference type="GO" id="GO:0016787">
    <property type="term" value="F:hydrolase activity"/>
    <property type="evidence" value="ECO:0007669"/>
    <property type="project" value="UniProtKB-KW"/>
</dbReference>
<dbReference type="Pfam" id="PF22124">
    <property type="entry name" value="Glyco_hydro_95_cat"/>
    <property type="match status" value="1"/>
</dbReference>
<protein>
    <submittedName>
        <fullName evidence="4">Alpha/beta hydrolase</fullName>
    </submittedName>
</protein>
<reference evidence="4 5" key="1">
    <citation type="submission" date="2023-03" db="EMBL/GenBank/DDBJ databases">
        <title>Draft genome sequence of the bacteria which degrade cell wall of Tricholomamatutake.</title>
        <authorList>
            <person name="Konishi Y."/>
            <person name="Fukuta Y."/>
            <person name="Shirasaka N."/>
        </authorList>
    </citation>
    <scope>NUCLEOTIDE SEQUENCE [LARGE SCALE GENOMIC DNA]</scope>
    <source>
        <strain evidence="5">mu1</strain>
    </source>
</reference>
<dbReference type="SUPFAM" id="SSF48208">
    <property type="entry name" value="Six-hairpin glycosidases"/>
    <property type="match status" value="1"/>
</dbReference>
<dbReference type="Pfam" id="PF21307">
    <property type="entry name" value="Glyco_hydro_95_C"/>
    <property type="match status" value="1"/>
</dbReference>
<feature type="domain" description="Glycosyl hydrolase family 95 catalytic" evidence="3">
    <location>
        <begin position="289"/>
        <end position="704"/>
    </location>
</feature>